<feature type="non-terminal residue" evidence="1">
    <location>
        <position position="40"/>
    </location>
</feature>
<dbReference type="AlphaFoldDB" id="X1CTZ6"/>
<protein>
    <submittedName>
        <fullName evidence="1">Uncharacterized protein</fullName>
    </submittedName>
</protein>
<organism evidence="1">
    <name type="scientific">marine sediment metagenome</name>
    <dbReference type="NCBI Taxonomy" id="412755"/>
    <lineage>
        <taxon>unclassified sequences</taxon>
        <taxon>metagenomes</taxon>
        <taxon>ecological metagenomes</taxon>
    </lineage>
</organism>
<comment type="caution">
    <text evidence="1">The sequence shown here is derived from an EMBL/GenBank/DDBJ whole genome shotgun (WGS) entry which is preliminary data.</text>
</comment>
<name>X1CTZ6_9ZZZZ</name>
<gene>
    <name evidence="1" type="ORF">S01H4_64527</name>
</gene>
<reference evidence="1" key="1">
    <citation type="journal article" date="2014" name="Front. Microbiol.">
        <title>High frequency of phylogenetically diverse reductive dehalogenase-homologous genes in deep subseafloor sedimentary metagenomes.</title>
        <authorList>
            <person name="Kawai M."/>
            <person name="Futagami T."/>
            <person name="Toyoda A."/>
            <person name="Takaki Y."/>
            <person name="Nishi S."/>
            <person name="Hori S."/>
            <person name="Arai W."/>
            <person name="Tsubouchi T."/>
            <person name="Morono Y."/>
            <person name="Uchiyama I."/>
            <person name="Ito T."/>
            <person name="Fujiyama A."/>
            <person name="Inagaki F."/>
            <person name="Takami H."/>
        </authorList>
    </citation>
    <scope>NUCLEOTIDE SEQUENCE</scope>
    <source>
        <strain evidence="1">Expedition CK06-06</strain>
    </source>
</reference>
<proteinExistence type="predicted"/>
<evidence type="ECO:0000313" key="1">
    <source>
        <dbReference type="EMBL" id="GAH11282.1"/>
    </source>
</evidence>
<sequence>MFGFRFSSNFKKRKIRRIFDLEPQEILLDKLAQKKTEKLG</sequence>
<dbReference type="EMBL" id="BART01039166">
    <property type="protein sequence ID" value="GAH11282.1"/>
    <property type="molecule type" value="Genomic_DNA"/>
</dbReference>
<accession>X1CTZ6</accession>